<dbReference type="Proteomes" id="UP000033423">
    <property type="component" value="Unassembled WGS sequence"/>
</dbReference>
<organism evidence="1 2">
    <name type="scientific">Candidatus Magnetobacterium bavaricum</name>
    <dbReference type="NCBI Taxonomy" id="29290"/>
    <lineage>
        <taxon>Bacteria</taxon>
        <taxon>Pseudomonadati</taxon>
        <taxon>Nitrospirota</taxon>
        <taxon>Thermodesulfovibrionia</taxon>
        <taxon>Thermodesulfovibrionales</taxon>
        <taxon>Candidatus Magnetobacteriaceae</taxon>
        <taxon>Candidatus Magnetobacterium</taxon>
    </lineage>
</organism>
<protein>
    <submittedName>
        <fullName evidence="1">Uncharacterized protein</fullName>
    </submittedName>
</protein>
<keyword evidence="2" id="KW-1185">Reference proteome</keyword>
<comment type="caution">
    <text evidence="1">The sequence shown here is derived from an EMBL/GenBank/DDBJ whole genome shotgun (WGS) entry which is preliminary data.</text>
</comment>
<reference evidence="1 2" key="1">
    <citation type="submission" date="2015-02" db="EMBL/GenBank/DDBJ databases">
        <title>Single-cell genomics of uncultivated deep-branching MTB reveals a conserved set of magnetosome genes.</title>
        <authorList>
            <person name="Kolinko S."/>
            <person name="Richter M."/>
            <person name="Glockner F.O."/>
            <person name="Brachmann A."/>
            <person name="Schuler D."/>
        </authorList>
    </citation>
    <scope>NUCLEOTIDE SEQUENCE [LARGE SCALE GENOMIC DNA]</scope>
    <source>
        <strain evidence="1">TM-1</strain>
    </source>
</reference>
<gene>
    <name evidence="1" type="ORF">MBAV_000678</name>
</gene>
<name>A0A0F3GZ58_9BACT</name>
<dbReference type="AlphaFoldDB" id="A0A0F3GZ58"/>
<dbReference type="EMBL" id="LACI01000315">
    <property type="protein sequence ID" value="KJU87127.1"/>
    <property type="molecule type" value="Genomic_DNA"/>
</dbReference>
<accession>A0A0F3GZ58</accession>
<evidence type="ECO:0000313" key="1">
    <source>
        <dbReference type="EMBL" id="KJU87127.1"/>
    </source>
</evidence>
<sequence length="143" mass="16667">MISETQQRAVKKGNVDDAKTEDKIKAIKTELKWKTQDLVTNFALNIKTELLSATRIAVPTYVFKISIKRRKSVREFPLTYNQILRRIDALPCEHCFLPERPYFVCDDRLHIVCKHCYFECTKCQRHYCSACYPDGCPKCGSKL</sequence>
<evidence type="ECO:0000313" key="2">
    <source>
        <dbReference type="Proteomes" id="UP000033423"/>
    </source>
</evidence>
<proteinExistence type="predicted"/>